<dbReference type="OrthoDB" id="438740at2759"/>
<dbReference type="EC" id="2.5.1.18" evidence="4"/>
<dbReference type="InterPro" id="IPR036249">
    <property type="entry name" value="Thioredoxin-like_sf"/>
</dbReference>
<feature type="active site" description="Nucleophile" evidence="5">
    <location>
        <position position="33"/>
    </location>
</feature>
<evidence type="ECO:0000256" key="4">
    <source>
        <dbReference type="PIRNR" id="PIRNR006386"/>
    </source>
</evidence>
<evidence type="ECO:0000313" key="8">
    <source>
        <dbReference type="Proteomes" id="UP000541610"/>
    </source>
</evidence>
<protein>
    <recommendedName>
        <fullName evidence="4">Glutathione S-transferase kappa</fullName>
        <ecNumber evidence="4">2.5.1.18</ecNumber>
    </recommendedName>
</protein>
<evidence type="ECO:0000313" key="7">
    <source>
        <dbReference type="EMBL" id="KAF4681131.1"/>
    </source>
</evidence>
<proteinExistence type="inferred from homology"/>
<sequence>MTIQTCASSRSFCSPCRMPSGDVKVEFFYDVISPYTYLAWQTLKQYRTAWNLDVVLRPVFLGGIMKGSKNRPPAMVPNKGKYMQEDLRRAARILDVPMLRAPRNFFSQVALQILTVQRLLAAAPDQKTREKLTESAFRALWEDNSLRDSQNNLMEINDEFLRGICGSAGLDGTAADKMIEESKTVGKADLVQATDEALEKYHSFGSPTIVVHVCGKPHTFFGGDRWEHIAHLLNKEYHGINPARKLGSSGSRL</sequence>
<dbReference type="FunFam" id="3.40.30.10:FF:000096">
    <property type="entry name" value="Glutathione S-transferase kappa"/>
    <property type="match status" value="1"/>
</dbReference>
<dbReference type="InterPro" id="IPR014440">
    <property type="entry name" value="HCCAis_GSTk"/>
</dbReference>
<dbReference type="GO" id="GO:0004602">
    <property type="term" value="F:glutathione peroxidase activity"/>
    <property type="evidence" value="ECO:0007669"/>
    <property type="project" value="TreeGrafter"/>
</dbReference>
<evidence type="ECO:0000256" key="2">
    <source>
        <dbReference type="ARBA" id="ARBA00022679"/>
    </source>
</evidence>
<dbReference type="Proteomes" id="UP000541610">
    <property type="component" value="Unassembled WGS sequence"/>
</dbReference>
<dbReference type="GO" id="GO:0005739">
    <property type="term" value="C:mitochondrion"/>
    <property type="evidence" value="ECO:0007669"/>
    <property type="project" value="TreeGrafter"/>
</dbReference>
<dbReference type="PIRSF" id="PIRSF006386">
    <property type="entry name" value="HCCAis_GSTk"/>
    <property type="match status" value="1"/>
</dbReference>
<dbReference type="Gene3D" id="3.40.30.10">
    <property type="entry name" value="Glutaredoxin"/>
    <property type="match status" value="1"/>
</dbReference>
<dbReference type="AlphaFoldDB" id="A0A7J6NDX0"/>
<dbReference type="PANTHER" id="PTHR42943">
    <property type="entry name" value="GLUTATHIONE S-TRANSFERASE KAPPA"/>
    <property type="match status" value="1"/>
</dbReference>
<dbReference type="PANTHER" id="PTHR42943:SF2">
    <property type="entry name" value="GLUTATHIONE S-TRANSFERASE KAPPA 1"/>
    <property type="match status" value="1"/>
</dbReference>
<comment type="similarity">
    <text evidence="1 4">Belongs to the GST superfamily. Kappa family.</text>
</comment>
<evidence type="ECO:0000256" key="5">
    <source>
        <dbReference type="PIRSR" id="PIRSR006386-1"/>
    </source>
</evidence>
<dbReference type="EMBL" id="JABANP010000542">
    <property type="protein sequence ID" value="KAF4681131.1"/>
    <property type="molecule type" value="Genomic_DNA"/>
</dbReference>
<gene>
    <name evidence="7" type="ORF">FOZ60_012573</name>
</gene>
<comment type="caution">
    <text evidence="7">The sequence shown here is derived from an EMBL/GenBank/DDBJ whole genome shotgun (WGS) entry which is preliminary data.</text>
</comment>
<name>A0A7J6NDX0_PEROL</name>
<organism evidence="7 8">
    <name type="scientific">Perkinsus olseni</name>
    <name type="common">Perkinsus atlanticus</name>
    <dbReference type="NCBI Taxonomy" id="32597"/>
    <lineage>
        <taxon>Eukaryota</taxon>
        <taxon>Sar</taxon>
        <taxon>Alveolata</taxon>
        <taxon>Perkinsozoa</taxon>
        <taxon>Perkinsea</taxon>
        <taxon>Perkinsida</taxon>
        <taxon>Perkinsidae</taxon>
        <taxon>Perkinsus</taxon>
    </lineage>
</organism>
<evidence type="ECO:0000256" key="3">
    <source>
        <dbReference type="ARBA" id="ARBA00047960"/>
    </source>
</evidence>
<dbReference type="InterPro" id="IPR051924">
    <property type="entry name" value="GST_Kappa/NadH"/>
</dbReference>
<keyword evidence="2 4" id="KW-0808">Transferase</keyword>
<dbReference type="InterPro" id="IPR001853">
    <property type="entry name" value="DSBA-like_thioredoxin_dom"/>
</dbReference>
<evidence type="ECO:0000256" key="1">
    <source>
        <dbReference type="ARBA" id="ARBA00006494"/>
    </source>
</evidence>
<feature type="domain" description="DSBA-like thioredoxin" evidence="6">
    <location>
        <begin position="25"/>
        <end position="233"/>
    </location>
</feature>
<reference evidence="7 8" key="1">
    <citation type="submission" date="2020-04" db="EMBL/GenBank/DDBJ databases">
        <title>Perkinsus olseni comparative genomics.</title>
        <authorList>
            <person name="Bogema D.R."/>
        </authorList>
    </citation>
    <scope>NUCLEOTIDE SEQUENCE [LARGE SCALE GENOMIC DNA]</scope>
    <source>
        <strain evidence="7">00978-12</strain>
    </source>
</reference>
<dbReference type="SUPFAM" id="SSF52833">
    <property type="entry name" value="Thioredoxin-like"/>
    <property type="match status" value="1"/>
</dbReference>
<comment type="catalytic activity">
    <reaction evidence="3 4">
        <text>RX + glutathione = an S-substituted glutathione + a halide anion + H(+)</text>
        <dbReference type="Rhea" id="RHEA:16437"/>
        <dbReference type="ChEBI" id="CHEBI:15378"/>
        <dbReference type="ChEBI" id="CHEBI:16042"/>
        <dbReference type="ChEBI" id="CHEBI:17792"/>
        <dbReference type="ChEBI" id="CHEBI:57925"/>
        <dbReference type="ChEBI" id="CHEBI:90779"/>
        <dbReference type="EC" id="2.5.1.18"/>
    </reaction>
</comment>
<accession>A0A7J6NDX0</accession>
<evidence type="ECO:0000259" key="6">
    <source>
        <dbReference type="Pfam" id="PF01323"/>
    </source>
</evidence>
<dbReference type="GO" id="GO:0006749">
    <property type="term" value="P:glutathione metabolic process"/>
    <property type="evidence" value="ECO:0007669"/>
    <property type="project" value="TreeGrafter"/>
</dbReference>
<dbReference type="Pfam" id="PF01323">
    <property type="entry name" value="DSBA"/>
    <property type="match status" value="1"/>
</dbReference>
<dbReference type="GO" id="GO:0005777">
    <property type="term" value="C:peroxisome"/>
    <property type="evidence" value="ECO:0007669"/>
    <property type="project" value="TreeGrafter"/>
</dbReference>
<dbReference type="GO" id="GO:0004364">
    <property type="term" value="F:glutathione transferase activity"/>
    <property type="evidence" value="ECO:0007669"/>
    <property type="project" value="UniProtKB-UniRule"/>
</dbReference>